<evidence type="ECO:0000313" key="2">
    <source>
        <dbReference type="Proteomes" id="UP001516662"/>
    </source>
</evidence>
<keyword evidence="2" id="KW-1185">Reference proteome</keyword>
<comment type="caution">
    <text evidence="1">The sequence shown here is derived from an EMBL/GenBank/DDBJ whole genome shotgun (WGS) entry which is preliminary data.</text>
</comment>
<dbReference type="EMBL" id="JADCLJ010000017">
    <property type="protein sequence ID" value="MBE4907782.1"/>
    <property type="molecule type" value="Genomic_DNA"/>
</dbReference>
<name>A0ABR9QH09_9BACI</name>
<dbReference type="RefSeq" id="WP_193535258.1">
    <property type="nucleotide sequence ID" value="NZ_JADCLJ010000017.1"/>
</dbReference>
<sequence>MITILVVFFTTGCTPTYDEKKGYKEASINPLFPVPENAVQSELEYGNPIIKDGVKYTIKNIGGEQGLYPPEDYLAEIENWGWYELEDEQMGSMHVFNKDGTVMWLDINQDFLGLYELERNIYSKK</sequence>
<proteinExistence type="predicted"/>
<organism evidence="1 2">
    <name type="scientific">Litchfieldia luteola</name>
    <dbReference type="NCBI Taxonomy" id="682179"/>
    <lineage>
        <taxon>Bacteria</taxon>
        <taxon>Bacillati</taxon>
        <taxon>Bacillota</taxon>
        <taxon>Bacilli</taxon>
        <taxon>Bacillales</taxon>
        <taxon>Bacillaceae</taxon>
        <taxon>Litchfieldia</taxon>
    </lineage>
</organism>
<reference evidence="1 2" key="1">
    <citation type="submission" date="2020-10" db="EMBL/GenBank/DDBJ databases">
        <title>Bacillus sp. HD4P25, an endophyte from a halophyte.</title>
        <authorList>
            <person name="Sun J.-Q."/>
        </authorList>
    </citation>
    <scope>NUCLEOTIDE SEQUENCE [LARGE SCALE GENOMIC DNA]</scope>
    <source>
        <strain evidence="1 2">YIM 93174</strain>
    </source>
</reference>
<evidence type="ECO:0000313" key="1">
    <source>
        <dbReference type="EMBL" id="MBE4907782.1"/>
    </source>
</evidence>
<accession>A0ABR9QH09</accession>
<gene>
    <name evidence="1" type="ORF">IMZ08_06900</name>
</gene>
<protein>
    <submittedName>
        <fullName evidence="1">Uncharacterized protein</fullName>
    </submittedName>
</protein>
<dbReference type="Proteomes" id="UP001516662">
    <property type="component" value="Unassembled WGS sequence"/>
</dbReference>